<evidence type="ECO:0000259" key="11">
    <source>
        <dbReference type="PROSITE" id="PS51123"/>
    </source>
</evidence>
<organism evidence="12 13">
    <name type="scientific">Alkalidesulfovibrio alkalitolerans DSM 16529</name>
    <dbReference type="NCBI Taxonomy" id="1121439"/>
    <lineage>
        <taxon>Bacteria</taxon>
        <taxon>Pseudomonadati</taxon>
        <taxon>Thermodesulfobacteriota</taxon>
        <taxon>Desulfovibrionia</taxon>
        <taxon>Desulfovibrionales</taxon>
        <taxon>Desulfovibrionaceae</taxon>
        <taxon>Alkalidesulfovibrio</taxon>
    </lineage>
</organism>
<dbReference type="STRING" id="1121439.dsat_2414"/>
<gene>
    <name evidence="8" type="primary">pal</name>
    <name evidence="12" type="ORF">dsat_2414</name>
</gene>
<evidence type="ECO:0000256" key="10">
    <source>
        <dbReference type="SAM" id="SignalP"/>
    </source>
</evidence>
<keyword evidence="7" id="KW-0131">Cell cycle</keyword>
<dbReference type="InterPro" id="IPR050330">
    <property type="entry name" value="Bact_OuterMem_StrucFunc"/>
</dbReference>
<dbReference type="PATRIC" id="fig|1121439.3.peg.808"/>
<keyword evidence="1" id="KW-0132">Cell division</keyword>
<dbReference type="RefSeq" id="WP_020886300.1">
    <property type="nucleotide sequence ID" value="NZ_ATHI01000005.1"/>
</dbReference>
<feature type="signal peptide" evidence="10">
    <location>
        <begin position="1"/>
        <end position="28"/>
    </location>
</feature>
<dbReference type="AlphaFoldDB" id="S7TED4"/>
<dbReference type="HAMAP" id="MF_02204">
    <property type="entry name" value="Pal"/>
    <property type="match status" value="1"/>
</dbReference>
<keyword evidence="4 8" id="KW-0564">Palmitate</keyword>
<evidence type="ECO:0000313" key="13">
    <source>
        <dbReference type="Proteomes" id="UP000014975"/>
    </source>
</evidence>
<protein>
    <recommendedName>
        <fullName evidence="8">Peptidoglycan-associated lipoprotein</fullName>
        <shortName evidence="8">PAL</shortName>
    </recommendedName>
</protein>
<keyword evidence="13" id="KW-1185">Reference proteome</keyword>
<feature type="chain" id="PRO_5004556955" description="Peptidoglycan-associated lipoprotein" evidence="10">
    <location>
        <begin position="29"/>
        <end position="182"/>
    </location>
</feature>
<dbReference type="PROSITE" id="PS51123">
    <property type="entry name" value="OMPA_2"/>
    <property type="match status" value="1"/>
</dbReference>
<reference evidence="12 13" key="1">
    <citation type="journal article" date="2013" name="Genome Announc.">
        <title>Draft genome sequences for three mercury-methylating, sulfate-reducing bacteria.</title>
        <authorList>
            <person name="Brown S.D."/>
            <person name="Hurt R.A.Jr."/>
            <person name="Gilmour C.C."/>
            <person name="Elias D.A."/>
        </authorList>
    </citation>
    <scope>NUCLEOTIDE SEQUENCE [LARGE SCALE GENOMIC DNA]</scope>
    <source>
        <strain evidence="12 13">DSM 16529</strain>
    </source>
</reference>
<dbReference type="Proteomes" id="UP000014975">
    <property type="component" value="Unassembled WGS sequence"/>
</dbReference>
<feature type="region of interest" description="Disordered" evidence="9">
    <location>
        <begin position="25"/>
        <end position="46"/>
    </location>
</feature>
<dbReference type="PRINTS" id="PR01021">
    <property type="entry name" value="OMPADOMAIN"/>
</dbReference>
<dbReference type="PANTHER" id="PTHR30329:SF21">
    <property type="entry name" value="LIPOPROTEIN YIAD-RELATED"/>
    <property type="match status" value="1"/>
</dbReference>
<dbReference type="CDD" id="cd07185">
    <property type="entry name" value="OmpA_C-like"/>
    <property type="match status" value="1"/>
</dbReference>
<dbReference type="InterPro" id="IPR014169">
    <property type="entry name" value="Pal_lipo_C"/>
</dbReference>
<evidence type="ECO:0000256" key="6">
    <source>
        <dbReference type="ARBA" id="ARBA00023288"/>
    </source>
</evidence>
<dbReference type="PROSITE" id="PS51257">
    <property type="entry name" value="PROKAR_LIPOPROTEIN"/>
    <property type="match status" value="1"/>
</dbReference>
<sequence>MKAAFRFLVVALMVAGLAAGLGCSSKQAASDVPPSATTDDDAKRRAEEEALRQRQLEEQRQREAAAIAAAKEEIGRMIHFDFDKYDLKPEARSILQAKAQVLKQYPNMRVVIEGHCDNRGTEEYNLALGERRANSAYEFLVLLGVPANRLSKVSYGESRPLDPANNEVAWAKNRRCEFKVAG</sequence>
<keyword evidence="3 8" id="KW-0472">Membrane</keyword>
<dbReference type="GO" id="GO:0051301">
    <property type="term" value="P:cell division"/>
    <property type="evidence" value="ECO:0007669"/>
    <property type="project" value="UniProtKB-KW"/>
</dbReference>
<evidence type="ECO:0000256" key="3">
    <source>
        <dbReference type="ARBA" id="ARBA00023136"/>
    </source>
</evidence>
<dbReference type="InterPro" id="IPR039001">
    <property type="entry name" value="Pal"/>
</dbReference>
<name>S7TED4_9BACT</name>
<keyword evidence="2 8" id="KW-0732">Signal</keyword>
<evidence type="ECO:0000256" key="4">
    <source>
        <dbReference type="ARBA" id="ARBA00023139"/>
    </source>
</evidence>
<dbReference type="InterPro" id="IPR006664">
    <property type="entry name" value="OMP_bac"/>
</dbReference>
<keyword evidence="5 8" id="KW-0998">Cell outer membrane</keyword>
<dbReference type="InterPro" id="IPR006665">
    <property type="entry name" value="OmpA-like"/>
</dbReference>
<dbReference type="EMBL" id="ATHI01000005">
    <property type="protein sequence ID" value="EPR35051.1"/>
    <property type="molecule type" value="Genomic_DNA"/>
</dbReference>
<keyword evidence="6 8" id="KW-0449">Lipoprotein</keyword>
<feature type="domain" description="OmpA-like" evidence="11">
    <location>
        <begin position="67"/>
        <end position="182"/>
    </location>
</feature>
<comment type="similarity">
    <text evidence="8">Belongs to the Pal lipoprotein family.</text>
</comment>
<evidence type="ECO:0000256" key="9">
    <source>
        <dbReference type="SAM" id="MobiDB-lite"/>
    </source>
</evidence>
<dbReference type="Gene3D" id="3.30.1330.60">
    <property type="entry name" value="OmpA-like domain"/>
    <property type="match status" value="1"/>
</dbReference>
<dbReference type="NCBIfam" id="TIGR02802">
    <property type="entry name" value="Pal_lipo"/>
    <property type="match status" value="1"/>
</dbReference>
<dbReference type="SUPFAM" id="SSF103088">
    <property type="entry name" value="OmpA-like"/>
    <property type="match status" value="1"/>
</dbReference>
<dbReference type="InterPro" id="IPR036737">
    <property type="entry name" value="OmpA-like_sf"/>
</dbReference>
<proteinExistence type="inferred from homology"/>
<evidence type="ECO:0000256" key="8">
    <source>
        <dbReference type="HAMAP-Rule" id="MF_02204"/>
    </source>
</evidence>
<dbReference type="PANTHER" id="PTHR30329">
    <property type="entry name" value="STATOR ELEMENT OF FLAGELLAR MOTOR COMPLEX"/>
    <property type="match status" value="1"/>
</dbReference>
<comment type="subcellular location">
    <subcellularLocation>
        <location evidence="8">Cell outer membrane</location>
        <topology evidence="8">Lipid-anchor</topology>
    </subcellularLocation>
</comment>
<dbReference type="eggNOG" id="COG2885">
    <property type="taxonomic scope" value="Bacteria"/>
</dbReference>
<dbReference type="Pfam" id="PF00691">
    <property type="entry name" value="OmpA"/>
    <property type="match status" value="1"/>
</dbReference>
<evidence type="ECO:0000256" key="7">
    <source>
        <dbReference type="ARBA" id="ARBA00023306"/>
    </source>
</evidence>
<accession>S7TED4</accession>
<comment type="caution">
    <text evidence="12">The sequence shown here is derived from an EMBL/GenBank/DDBJ whole genome shotgun (WGS) entry which is preliminary data.</text>
</comment>
<dbReference type="OrthoDB" id="9809164at2"/>
<evidence type="ECO:0000256" key="1">
    <source>
        <dbReference type="ARBA" id="ARBA00022618"/>
    </source>
</evidence>
<evidence type="ECO:0000256" key="2">
    <source>
        <dbReference type="ARBA" id="ARBA00022729"/>
    </source>
</evidence>
<evidence type="ECO:0000256" key="5">
    <source>
        <dbReference type="ARBA" id="ARBA00023237"/>
    </source>
</evidence>
<evidence type="ECO:0000313" key="12">
    <source>
        <dbReference type="EMBL" id="EPR35051.1"/>
    </source>
</evidence>
<dbReference type="GO" id="GO:0009279">
    <property type="term" value="C:cell outer membrane"/>
    <property type="evidence" value="ECO:0007669"/>
    <property type="project" value="UniProtKB-SubCell"/>
</dbReference>